<dbReference type="PANTHER" id="PTHR23349">
    <property type="entry name" value="BASIC HELIX-LOOP-HELIX TRANSCRIPTION FACTOR, TWIST"/>
    <property type="match status" value="1"/>
</dbReference>
<proteinExistence type="predicted"/>
<dbReference type="Proteomes" id="UP001249851">
    <property type="component" value="Unassembled WGS sequence"/>
</dbReference>
<evidence type="ECO:0000256" key="1">
    <source>
        <dbReference type="SAM" id="MobiDB-lite"/>
    </source>
</evidence>
<gene>
    <name evidence="3" type="ORF">P5673_014964</name>
</gene>
<dbReference type="GO" id="GO:0000981">
    <property type="term" value="F:DNA-binding transcription factor activity, RNA polymerase II-specific"/>
    <property type="evidence" value="ECO:0007669"/>
    <property type="project" value="TreeGrafter"/>
</dbReference>
<reference evidence="3" key="2">
    <citation type="journal article" date="2023" name="Science">
        <title>Genomic signatures of disease resistance in endangered staghorn corals.</title>
        <authorList>
            <person name="Vollmer S.V."/>
            <person name="Selwyn J.D."/>
            <person name="Despard B.A."/>
            <person name="Roesel C.L."/>
        </authorList>
    </citation>
    <scope>NUCLEOTIDE SEQUENCE</scope>
    <source>
        <strain evidence="3">K2</strain>
    </source>
</reference>
<dbReference type="InterPro" id="IPR036638">
    <property type="entry name" value="HLH_DNA-bd_sf"/>
</dbReference>
<evidence type="ECO:0000313" key="3">
    <source>
        <dbReference type="EMBL" id="KAK2562190.1"/>
    </source>
</evidence>
<dbReference type="GO" id="GO:0000977">
    <property type="term" value="F:RNA polymerase II transcription regulatory region sequence-specific DNA binding"/>
    <property type="evidence" value="ECO:0007669"/>
    <property type="project" value="TreeGrafter"/>
</dbReference>
<accession>A0AAD9V669</accession>
<evidence type="ECO:0000259" key="2">
    <source>
        <dbReference type="PROSITE" id="PS50888"/>
    </source>
</evidence>
<dbReference type="AlphaFoldDB" id="A0AAD9V669"/>
<dbReference type="GO" id="GO:0046983">
    <property type="term" value="F:protein dimerization activity"/>
    <property type="evidence" value="ECO:0007669"/>
    <property type="project" value="InterPro"/>
</dbReference>
<protein>
    <submittedName>
        <fullName evidence="3">Protein atonal</fullName>
    </submittedName>
</protein>
<feature type="non-terminal residue" evidence="3">
    <location>
        <position position="1"/>
    </location>
</feature>
<dbReference type="Gene3D" id="4.10.280.10">
    <property type="entry name" value="Helix-loop-helix DNA-binding domain"/>
    <property type="match status" value="1"/>
</dbReference>
<dbReference type="InterPro" id="IPR011598">
    <property type="entry name" value="bHLH_dom"/>
</dbReference>
<dbReference type="SUPFAM" id="SSF47459">
    <property type="entry name" value="HLH, helix-loop-helix DNA-binding domain"/>
    <property type="match status" value="1"/>
</dbReference>
<feature type="region of interest" description="Disordered" evidence="1">
    <location>
        <begin position="1"/>
        <end position="31"/>
    </location>
</feature>
<comment type="caution">
    <text evidence="3">The sequence shown here is derived from an EMBL/GenBank/DDBJ whole genome shotgun (WGS) entry which is preliminary data.</text>
</comment>
<dbReference type="PANTHER" id="PTHR23349:SF110">
    <property type="entry name" value="BHLH DOMAIN-CONTAINING PROTEIN"/>
    <property type="match status" value="1"/>
</dbReference>
<dbReference type="EMBL" id="JARQWQ010000030">
    <property type="protein sequence ID" value="KAK2562190.1"/>
    <property type="molecule type" value="Genomic_DNA"/>
</dbReference>
<feature type="compositionally biased region" description="Basic residues" evidence="1">
    <location>
        <begin position="15"/>
        <end position="24"/>
    </location>
</feature>
<keyword evidence="4" id="KW-1185">Reference proteome</keyword>
<sequence>MEESITATKLEKTQGRKKTRRRGPRLTGVSRQRRMANARERSRVQNLNAHIERLRDLIPLFPGEKKPSKTETIRLAAVYISCLTDILEAAPEGLGRISSDDLMPTFPELEDSFSLASGIPPTLSLPKFLFEPLCDEDFKRNCANFLMKETQFTLGLYPYQTIYTLQATCKWQFDNRQLYIEPK</sequence>
<organism evidence="3 4">
    <name type="scientific">Acropora cervicornis</name>
    <name type="common">Staghorn coral</name>
    <dbReference type="NCBI Taxonomy" id="6130"/>
    <lineage>
        <taxon>Eukaryota</taxon>
        <taxon>Metazoa</taxon>
        <taxon>Cnidaria</taxon>
        <taxon>Anthozoa</taxon>
        <taxon>Hexacorallia</taxon>
        <taxon>Scleractinia</taxon>
        <taxon>Astrocoeniina</taxon>
        <taxon>Acroporidae</taxon>
        <taxon>Acropora</taxon>
    </lineage>
</organism>
<dbReference type="SMART" id="SM00353">
    <property type="entry name" value="HLH"/>
    <property type="match status" value="1"/>
</dbReference>
<feature type="domain" description="BHLH" evidence="2">
    <location>
        <begin position="31"/>
        <end position="83"/>
    </location>
</feature>
<dbReference type="PROSITE" id="PS50888">
    <property type="entry name" value="BHLH"/>
    <property type="match status" value="1"/>
</dbReference>
<dbReference type="InterPro" id="IPR050283">
    <property type="entry name" value="E-box_TF_Regulators"/>
</dbReference>
<dbReference type="CDD" id="cd11390">
    <property type="entry name" value="bHLH_TS"/>
    <property type="match status" value="1"/>
</dbReference>
<dbReference type="GO" id="GO:0032502">
    <property type="term" value="P:developmental process"/>
    <property type="evidence" value="ECO:0007669"/>
    <property type="project" value="TreeGrafter"/>
</dbReference>
<dbReference type="Pfam" id="PF00010">
    <property type="entry name" value="HLH"/>
    <property type="match status" value="1"/>
</dbReference>
<name>A0AAD9V669_ACRCE</name>
<evidence type="ECO:0000313" key="4">
    <source>
        <dbReference type="Proteomes" id="UP001249851"/>
    </source>
</evidence>
<reference evidence="3" key="1">
    <citation type="journal article" date="2023" name="G3 (Bethesda)">
        <title>Whole genome assembly and annotation of the endangered Caribbean coral Acropora cervicornis.</title>
        <authorList>
            <person name="Selwyn J.D."/>
            <person name="Vollmer S.V."/>
        </authorList>
    </citation>
    <scope>NUCLEOTIDE SEQUENCE</scope>
    <source>
        <strain evidence="3">K2</strain>
    </source>
</reference>